<dbReference type="Gene3D" id="2.60.40.1890">
    <property type="entry name" value="PCu(A)C copper chaperone"/>
    <property type="match status" value="1"/>
</dbReference>
<dbReference type="RefSeq" id="WP_143851076.1">
    <property type="nucleotide sequence ID" value="NZ_WBWS01000026.1"/>
</dbReference>
<dbReference type="AlphaFoldDB" id="A0A6L3Z106"/>
<reference evidence="1 2" key="1">
    <citation type="submission" date="2019-09" db="EMBL/GenBank/DDBJ databases">
        <title>Taxonomic organization of the family Brucellaceae based on a phylogenomic approach.</title>
        <authorList>
            <person name="Leclercq S."/>
            <person name="Cloeckaert A."/>
            <person name="Zygmunt M.S."/>
        </authorList>
    </citation>
    <scope>NUCLEOTIDE SEQUENCE [LARGE SCALE GENOMIC DNA]</scope>
    <source>
        <strain evidence="1 2">LMG 3313</strain>
    </source>
</reference>
<organism evidence="1 2">
    <name type="scientific">Brucella anthropi</name>
    <name type="common">Ochrobactrum anthropi</name>
    <dbReference type="NCBI Taxonomy" id="529"/>
    <lineage>
        <taxon>Bacteria</taxon>
        <taxon>Pseudomonadati</taxon>
        <taxon>Pseudomonadota</taxon>
        <taxon>Alphaproteobacteria</taxon>
        <taxon>Hyphomicrobiales</taxon>
        <taxon>Brucellaceae</taxon>
        <taxon>Brucella/Ochrobactrum group</taxon>
        <taxon>Brucella</taxon>
    </lineage>
</organism>
<dbReference type="Pfam" id="PF04314">
    <property type="entry name" value="PCuAC"/>
    <property type="match status" value="1"/>
</dbReference>
<dbReference type="EMBL" id="WBWS01000026">
    <property type="protein sequence ID" value="KAB2763221.1"/>
    <property type="molecule type" value="Genomic_DNA"/>
</dbReference>
<name>A0A6L3Z106_BRUAN</name>
<evidence type="ECO:0000313" key="2">
    <source>
        <dbReference type="Proteomes" id="UP000481876"/>
    </source>
</evidence>
<accession>A0A6L3Z106</accession>
<comment type="caution">
    <text evidence="1">The sequence shown here is derived from an EMBL/GenBank/DDBJ whole genome shotgun (WGS) entry which is preliminary data.</text>
</comment>
<protein>
    <submittedName>
        <fullName evidence="1">Copper chaperone PCu(A)C</fullName>
    </submittedName>
</protein>
<sequence>MNADLYLGQSSDWAIMKPNLYHLLLTVALVPGFTADAGAREIQVSHESSSQVLQIEHAEVLISSADTSSSTMYLTIWNGTTSSENLVSVESDSFTGFRVSRNTFGRRERISNVLTIPGHAELKMVEPGIHLALDGFVANPLRPNTIPITLRFEGGGSITMNAKIVQDKGDLTHHRHGEQDTPFK</sequence>
<dbReference type="Proteomes" id="UP000481876">
    <property type="component" value="Unassembled WGS sequence"/>
</dbReference>
<dbReference type="InterPro" id="IPR036182">
    <property type="entry name" value="PCuAC_sf"/>
</dbReference>
<dbReference type="SUPFAM" id="SSF110087">
    <property type="entry name" value="DR1885-like metal-binding protein"/>
    <property type="match status" value="1"/>
</dbReference>
<dbReference type="InterPro" id="IPR007410">
    <property type="entry name" value="LpqE-like"/>
</dbReference>
<proteinExistence type="predicted"/>
<evidence type="ECO:0000313" key="1">
    <source>
        <dbReference type="EMBL" id="KAB2763221.1"/>
    </source>
</evidence>
<gene>
    <name evidence="1" type="ORF">F9L04_21055</name>
</gene>